<dbReference type="Pfam" id="PF00296">
    <property type="entry name" value="Bac_luciferase"/>
    <property type="match status" value="1"/>
</dbReference>
<comment type="caution">
    <text evidence="2">The sequence shown here is derived from an EMBL/GenBank/DDBJ whole genome shotgun (WGS) entry which is preliminary data.</text>
</comment>
<dbReference type="PANTHER" id="PTHR43244:SF2">
    <property type="entry name" value="CONSERVED HYPOTHETICAL ALANINE AND PROLINE-RICH PROTEIN"/>
    <property type="match status" value="1"/>
</dbReference>
<evidence type="ECO:0000313" key="2">
    <source>
        <dbReference type="EMBL" id="GAA4536692.1"/>
    </source>
</evidence>
<feature type="domain" description="Luciferase-like" evidence="1">
    <location>
        <begin position="10"/>
        <end position="296"/>
    </location>
</feature>
<dbReference type="Gene3D" id="3.20.20.30">
    <property type="entry name" value="Luciferase-like domain"/>
    <property type="match status" value="1"/>
</dbReference>
<dbReference type="InterPro" id="IPR011251">
    <property type="entry name" value="Luciferase-like_dom"/>
</dbReference>
<sequence>MKIDATIRSSLTDVAADVRACEETGLDGAWNTEGGSDCFVSLALACEHSIRIELGPAVAIAFARTPMTIAYAAWDLQRYSGGRFVLGLGSQVRGHVTRRFSMPWSHPAERMREFVVALRRIWTAWESGGPLEHRGRFYEHTLMTPAFSPPPNPYDPPPVFLAAVGPRMVRVAAEVADGLFVHPFCTERYLREVVLPGVAAARPADAPPLQIALSPFVASTEAEVEAVRRKIAFYGSTPAYRGVLELHGRGELQGLLAALAKDGRWDEMARHVDDETVRDMCALGTPTEIAATLRARFGDVASRIRLHRPEEANRPEDLAELVAALREHGAAPVGGRS</sequence>
<dbReference type="InterPro" id="IPR036661">
    <property type="entry name" value="Luciferase-like_sf"/>
</dbReference>
<accession>A0ABP8REN4</accession>
<dbReference type="EMBL" id="BAABGT010000005">
    <property type="protein sequence ID" value="GAA4536692.1"/>
    <property type="molecule type" value="Genomic_DNA"/>
</dbReference>
<dbReference type="InterPro" id="IPR019919">
    <property type="entry name" value="Lucif-like_OxRdtase_MSMEG_2256"/>
</dbReference>
<dbReference type="InterPro" id="IPR050564">
    <property type="entry name" value="F420-G6PD/mer"/>
</dbReference>
<dbReference type="SUPFAM" id="SSF51679">
    <property type="entry name" value="Bacterial luciferase-like"/>
    <property type="match status" value="1"/>
</dbReference>
<evidence type="ECO:0000259" key="1">
    <source>
        <dbReference type="Pfam" id="PF00296"/>
    </source>
</evidence>
<name>A0ABP8REN4_9PSEU</name>
<dbReference type="CDD" id="cd01097">
    <property type="entry name" value="Tetrahydromethanopterin_reductase"/>
    <property type="match status" value="1"/>
</dbReference>
<dbReference type="RefSeq" id="WP_345412060.1">
    <property type="nucleotide sequence ID" value="NZ_BAABGT010000005.1"/>
</dbReference>
<dbReference type="NCBIfam" id="TIGR03617">
    <property type="entry name" value="F420_MSMEG_2256"/>
    <property type="match status" value="1"/>
</dbReference>
<reference evidence="3" key="1">
    <citation type="journal article" date="2019" name="Int. J. Syst. Evol. Microbiol.">
        <title>The Global Catalogue of Microorganisms (GCM) 10K type strain sequencing project: providing services to taxonomists for standard genome sequencing and annotation.</title>
        <authorList>
            <consortium name="The Broad Institute Genomics Platform"/>
            <consortium name="The Broad Institute Genome Sequencing Center for Infectious Disease"/>
            <person name="Wu L."/>
            <person name="Ma J."/>
        </authorList>
    </citation>
    <scope>NUCLEOTIDE SEQUENCE [LARGE SCALE GENOMIC DNA]</scope>
    <source>
        <strain evidence="3">JCM 17906</strain>
    </source>
</reference>
<gene>
    <name evidence="2" type="ORF">GCM10023175_03960</name>
</gene>
<organism evidence="2 3">
    <name type="scientific">Pseudonocardia xishanensis</name>
    <dbReference type="NCBI Taxonomy" id="630995"/>
    <lineage>
        <taxon>Bacteria</taxon>
        <taxon>Bacillati</taxon>
        <taxon>Actinomycetota</taxon>
        <taxon>Actinomycetes</taxon>
        <taxon>Pseudonocardiales</taxon>
        <taxon>Pseudonocardiaceae</taxon>
        <taxon>Pseudonocardia</taxon>
    </lineage>
</organism>
<dbReference type="PANTHER" id="PTHR43244">
    <property type="match status" value="1"/>
</dbReference>
<keyword evidence="3" id="KW-1185">Reference proteome</keyword>
<dbReference type="Proteomes" id="UP001501598">
    <property type="component" value="Unassembled WGS sequence"/>
</dbReference>
<protein>
    <submittedName>
        <fullName evidence="2">TIGR03617 family F420-dependent LLM class oxidoreductase</fullName>
    </submittedName>
</protein>
<evidence type="ECO:0000313" key="3">
    <source>
        <dbReference type="Proteomes" id="UP001501598"/>
    </source>
</evidence>
<proteinExistence type="predicted"/>